<dbReference type="EMBL" id="DSUH01000324">
    <property type="protein sequence ID" value="HGU33981.1"/>
    <property type="molecule type" value="Genomic_DNA"/>
</dbReference>
<gene>
    <name evidence="1" type="ORF">ENS29_14210</name>
</gene>
<sequence>MTFADAVFILTEGSVQTPVQIIFDVLMGSDDFSDLSDIHGQTGNEVASFAGYLISDFTDCRDHGKGFEPFPLGLVFGPFDVVGHDGVAHFSM</sequence>
<organism evidence="1">
    <name type="scientific">Desulfatirhabdium butyrativorans</name>
    <dbReference type="NCBI Taxonomy" id="340467"/>
    <lineage>
        <taxon>Bacteria</taxon>
        <taxon>Pseudomonadati</taxon>
        <taxon>Thermodesulfobacteriota</taxon>
        <taxon>Desulfobacteria</taxon>
        <taxon>Desulfobacterales</taxon>
        <taxon>Desulfatirhabdiaceae</taxon>
        <taxon>Desulfatirhabdium</taxon>
    </lineage>
</organism>
<evidence type="ECO:0000313" key="1">
    <source>
        <dbReference type="EMBL" id="HGU33981.1"/>
    </source>
</evidence>
<comment type="caution">
    <text evidence="1">The sequence shown here is derived from an EMBL/GenBank/DDBJ whole genome shotgun (WGS) entry which is preliminary data.</text>
</comment>
<reference evidence="1" key="1">
    <citation type="journal article" date="2020" name="mSystems">
        <title>Genome- and Community-Level Interaction Insights into Carbon Utilization and Element Cycling Functions of Hydrothermarchaeota in Hydrothermal Sediment.</title>
        <authorList>
            <person name="Zhou Z."/>
            <person name="Liu Y."/>
            <person name="Xu W."/>
            <person name="Pan J."/>
            <person name="Luo Z.H."/>
            <person name="Li M."/>
        </authorList>
    </citation>
    <scope>NUCLEOTIDE SEQUENCE [LARGE SCALE GENOMIC DNA]</scope>
    <source>
        <strain evidence="1">SpSt-477</strain>
    </source>
</reference>
<protein>
    <submittedName>
        <fullName evidence="1">Uncharacterized protein</fullName>
    </submittedName>
</protein>
<dbReference type="AlphaFoldDB" id="A0A7C4RTV5"/>
<name>A0A7C4RTV5_9BACT</name>
<accession>A0A7C4RTV5</accession>
<proteinExistence type="predicted"/>